<dbReference type="Pfam" id="PF24809">
    <property type="entry name" value="DUF7708"/>
    <property type="match status" value="1"/>
</dbReference>
<dbReference type="STRING" id="1429867.A0A0G4PJL2"/>
<feature type="region of interest" description="Disordered" evidence="2">
    <location>
        <begin position="1306"/>
        <end position="1341"/>
    </location>
</feature>
<keyword evidence="1" id="KW-0677">Repeat</keyword>
<evidence type="ECO:0000256" key="2">
    <source>
        <dbReference type="SAM" id="MobiDB-lite"/>
    </source>
</evidence>
<dbReference type="Gene3D" id="3.40.50.300">
    <property type="entry name" value="P-loop containing nucleotide triphosphate hydrolases"/>
    <property type="match status" value="1"/>
</dbReference>
<dbReference type="PANTHER" id="PTHR10039:SF14">
    <property type="entry name" value="NACHT DOMAIN-CONTAINING PROTEIN"/>
    <property type="match status" value="1"/>
</dbReference>
<keyword evidence="6" id="KW-1185">Reference proteome</keyword>
<gene>
    <name evidence="5" type="ORF">PCAMFM013_S018g000044</name>
</gene>
<accession>A0A0G4PJL2</accession>
<protein>
    <submittedName>
        <fullName evidence="5">Str. FM013</fullName>
    </submittedName>
</protein>
<feature type="region of interest" description="Disordered" evidence="2">
    <location>
        <begin position="1360"/>
        <end position="1409"/>
    </location>
</feature>
<evidence type="ECO:0000259" key="4">
    <source>
        <dbReference type="Pfam" id="PF24883"/>
    </source>
</evidence>
<name>A0A0G4PJL2_PENC3</name>
<feature type="domain" description="Nephrocystin 3-like N-terminal" evidence="4">
    <location>
        <begin position="291"/>
        <end position="463"/>
    </location>
</feature>
<evidence type="ECO:0000259" key="3">
    <source>
        <dbReference type="Pfam" id="PF24809"/>
    </source>
</evidence>
<evidence type="ECO:0000256" key="1">
    <source>
        <dbReference type="ARBA" id="ARBA00022737"/>
    </source>
</evidence>
<reference evidence="5 6" key="1">
    <citation type="journal article" date="2014" name="Nat. Commun.">
        <title>Multiple recent horizontal transfers of a large genomic region in cheese making fungi.</title>
        <authorList>
            <person name="Cheeseman K."/>
            <person name="Ropars J."/>
            <person name="Renault P."/>
            <person name="Dupont J."/>
            <person name="Gouzy J."/>
            <person name="Branca A."/>
            <person name="Abraham A.L."/>
            <person name="Ceppi M."/>
            <person name="Conseiller E."/>
            <person name="Debuchy R."/>
            <person name="Malagnac F."/>
            <person name="Goarin A."/>
            <person name="Silar P."/>
            <person name="Lacoste S."/>
            <person name="Sallet E."/>
            <person name="Bensimon A."/>
            <person name="Giraud T."/>
            <person name="Brygoo Y."/>
        </authorList>
    </citation>
    <scope>NUCLEOTIDE SEQUENCE [LARGE SCALE GENOMIC DNA]</scope>
    <source>
        <strain evidence="6">FM 013</strain>
    </source>
</reference>
<organism evidence="5 6">
    <name type="scientific">Penicillium camemberti (strain FM 013)</name>
    <dbReference type="NCBI Taxonomy" id="1429867"/>
    <lineage>
        <taxon>Eukaryota</taxon>
        <taxon>Fungi</taxon>
        <taxon>Dikarya</taxon>
        <taxon>Ascomycota</taxon>
        <taxon>Pezizomycotina</taxon>
        <taxon>Eurotiomycetes</taxon>
        <taxon>Eurotiomycetidae</taxon>
        <taxon>Eurotiales</taxon>
        <taxon>Aspergillaceae</taxon>
        <taxon>Penicillium</taxon>
    </lineage>
</organism>
<evidence type="ECO:0000313" key="5">
    <source>
        <dbReference type="EMBL" id="CRL26351.1"/>
    </source>
</evidence>
<dbReference type="PANTHER" id="PTHR10039">
    <property type="entry name" value="AMELOGENIN"/>
    <property type="match status" value="1"/>
</dbReference>
<dbReference type="EMBL" id="HG793151">
    <property type="protein sequence ID" value="CRL26351.1"/>
    <property type="molecule type" value="Genomic_DNA"/>
</dbReference>
<dbReference type="InterPro" id="IPR027417">
    <property type="entry name" value="P-loop_NTPase"/>
</dbReference>
<feature type="domain" description="DUF7708" evidence="3">
    <location>
        <begin position="70"/>
        <end position="205"/>
    </location>
</feature>
<dbReference type="InterPro" id="IPR056884">
    <property type="entry name" value="NPHP3-like_N"/>
</dbReference>
<evidence type="ECO:0000313" key="6">
    <source>
        <dbReference type="Proteomes" id="UP000053732"/>
    </source>
</evidence>
<dbReference type="Proteomes" id="UP000053732">
    <property type="component" value="Unassembled WGS sequence"/>
</dbReference>
<sequence length="1409" mass="159745">MSASSAVLQDEGDKDAVFRKAQNDFLNSLAPEESAVFSPCSSSAELLDGISKLATVTKHKQRGLKFLRQINRLSDSLQPYFKALDILVSAKPDVAAIAWGSFRLILQLASNYTTFFEKLATVIERFAAVFPQYDEISCLTRDASSVIKSSLANVYLDLFEFFSLVARLFTNGRGGLKRTPIIIAELLWKPFDVRFQDLLEKFTFHRDVVKDELIILGFQRASEEQRQQIKERRAASIAREHTKVTMEMTEKMKAKMEEKDKEQAFDRLQKWLAPPTFMQEFEQAQEMRMEGTALWLYRNPTFSEWRLSRNPTDPYSNVLWTQGNPGCGKTVLASSMIEELRALQDATTDTSPQVYYFFFNNNQTEKDNSSGAFRALLAQILHQNRKNDDLLDRFTFAMGEYTAGQMTASSCELLDLLSLCLPCMENGFLVLDAIDECNDQSTLVDKFVSTACKYGIKVLLFSRPNVESLWKTTRENRQVLIQKDSNNEDIKLYLHAKVQDLTDEQLLPAHCDFIDIVTRLLRGSAGMFLWARLMIGYLRSRALSPSQRLSTIYSVNLPEGLDQMYRRIFKLIEQAPYVERQLAVRTLVFLSWAKRPLYSRELLQVLKMSSNGDISDFHDSRFGHDVRLVCAGLVEVEPNHHGESSSRLQFIHLSVKEWLISCTQPTARSSHGNLEGLDSALTSESEARIQIAKECVTYLCFQTPAHPLSGRLGQKASVSDLHSSFPFLEYASVYWIDHLCDIPLSVDYSSAVQNERVKEKLGDLLNLVQRFLELKLVLTAWVESLYTFSTVRYHTFKKLRSQNKSNWNAKRPYSRADFQGWDVIDELREFGDDMQALDDDWGTTLLSSPNAIWEDITAFTRSKFFAKTSAVHVEILPPRAPSRDANASPLYTISRTSASGSEIGVLSIWPSRIFGTKHFSTSNPIARYECSGWTAAYELWEIDHVPILRQDFCISIETDEVWLQLCQSAILRTVFSILKAPADTTLTYCSWKIGMDFTESLRFNWQKRLDSEDTQHYEPQKLTNFPYIYDFQFSPDDRYILFQDFSEIGLPGDGCRAAFELALGSQSISVGLLEYITEGTSTSHRKLFCIHPSLPLFAFARNFSVWLWNFKSTFKTRHYQEVTNFDCTLDLSRIDFSSCGKNLVLTFMTHSNPTVLPIELQPLYTDAVSQKSMDIACQSSQVTTRPSVGLQKIDVETGIGLYQRLPTNTLSEPCMEVSARATSVTMTALEQQSSPGTIAIRFQDSERSLVQHLLRVPAWADLQHSKAVVVKPTTTEEELTITLNPSERLWNTCGADPSNYKRLPAVIKKDQRALPRPLSTTNDGGNSTPEAAEPKAMSPCSLPSSANAVLASSLFSLPPLEGESTQNLSKRLESFAGRKRRAHSPHSNPDPMRSALADEIVTPRKLFRR</sequence>
<feature type="compositionally biased region" description="Polar residues" evidence="2">
    <location>
        <begin position="1318"/>
        <end position="1329"/>
    </location>
</feature>
<dbReference type="InterPro" id="IPR056125">
    <property type="entry name" value="DUF7708"/>
</dbReference>
<dbReference type="Pfam" id="PF24883">
    <property type="entry name" value="NPHP3_N"/>
    <property type="match status" value="1"/>
</dbReference>
<proteinExistence type="predicted"/>
<dbReference type="SUPFAM" id="SSF52540">
    <property type="entry name" value="P-loop containing nucleoside triphosphate hydrolases"/>
    <property type="match status" value="1"/>
</dbReference>